<accession>A0A1H8UVB5</accession>
<gene>
    <name evidence="3" type="ORF">SAMN05216388_10318</name>
</gene>
<dbReference type="RefSeq" id="WP_092663685.1">
    <property type="nucleotide sequence ID" value="NZ_FOCX01000031.1"/>
</dbReference>
<dbReference type="SMART" id="SM00327">
    <property type="entry name" value="VWA"/>
    <property type="match status" value="1"/>
</dbReference>
<dbReference type="InterPro" id="IPR002035">
    <property type="entry name" value="VWF_A"/>
</dbReference>
<evidence type="ECO:0000313" key="4">
    <source>
        <dbReference type="Proteomes" id="UP000198775"/>
    </source>
</evidence>
<reference evidence="4" key="1">
    <citation type="submission" date="2016-10" db="EMBL/GenBank/DDBJ databases">
        <authorList>
            <person name="Varghese N."/>
            <person name="Submissions S."/>
        </authorList>
    </citation>
    <scope>NUCLEOTIDE SEQUENCE [LARGE SCALE GENOMIC DNA]</scope>
    <source>
        <strain evidence="4">IBRC-M 10043</strain>
    </source>
</reference>
<dbReference type="PANTHER" id="PTHR10579:SF43">
    <property type="entry name" value="ZINC FINGER (C3HC4-TYPE RING FINGER) FAMILY PROTEIN"/>
    <property type="match status" value="1"/>
</dbReference>
<name>A0A1H8UVB5_9EURY</name>
<dbReference type="Pfam" id="PF13519">
    <property type="entry name" value="VWA_2"/>
    <property type="match status" value="1"/>
</dbReference>
<dbReference type="AlphaFoldDB" id="A0A1H8UVB5"/>
<protein>
    <submittedName>
        <fullName evidence="3">Ca-activated chloride channel family protein</fullName>
    </submittedName>
</protein>
<organism evidence="3 4">
    <name type="scientific">Halorientalis persicus</name>
    <dbReference type="NCBI Taxonomy" id="1367881"/>
    <lineage>
        <taxon>Archaea</taxon>
        <taxon>Methanobacteriati</taxon>
        <taxon>Methanobacteriota</taxon>
        <taxon>Stenosarchaea group</taxon>
        <taxon>Halobacteria</taxon>
        <taxon>Halobacteriales</taxon>
        <taxon>Haloarculaceae</taxon>
        <taxon>Halorientalis</taxon>
    </lineage>
</organism>
<evidence type="ECO:0000259" key="2">
    <source>
        <dbReference type="PROSITE" id="PS50234"/>
    </source>
</evidence>
<dbReference type="PANTHER" id="PTHR10579">
    <property type="entry name" value="CALCIUM-ACTIVATED CHLORIDE CHANNEL REGULATOR"/>
    <property type="match status" value="1"/>
</dbReference>
<sequence>MNSNHTDLRDGVRSDLTVEFVTQRTLESSYETVQRLVVSTDDGKEHELLVTPARSPIGGLETGNQYDFHDIVGCAPIDTAGSAPAECPDCGDRLREGMTADAVNEAVAEASTSLDLTDVFGVVDEETTVTPVRDDDTNVDDWQPRPQNNQTQAVTAPDYVCDACGRHVSRRELRSHEDTTADEAEVMHSPAPTASADVASSETVGLAAGGAKDVTNFRENVESGYTPQPEAISDEGLFYDYYFETGAPTETDALFAPRYAAAVSEHPISGETERYLSVGLDSTLSVAEFERPRLDLVAVLDVSGSMNSEFDGYYYDEHGRKREAENDATTKLAAATQSLCALTEQLRDDDRLGVVLYNNRAHVAKPLRDVGSTDMDAIRRHIREVSAGGGTNLEDGFEAAWDMLADGEPREDLERRVVFMTDMMPNMGATGETELTDLFADAANRGIHTTFIGMGLDANAELADALTGIRGANYYFVHSAAEFEQRLGEEFAYMVTPLVYDLGLELETDECEIAAVHGSPSADDATGELMHVTTLFPSAKDDGEARGGVVLLRLDGGAGAVNVDLVASWTERDGSEHSQRVTVALPDGTESYDHDGVRKAVALSRYARELRSWAQNVHERAASTNGVDDWLLSDQRGEHERESVPLAVPEEYAARFEQLRSYLDNEMHAVSDDDMDQELALLDTLLEHGSNRNPDMNQETER</sequence>
<dbReference type="OrthoDB" id="156864at2157"/>
<feature type="region of interest" description="Disordered" evidence="1">
    <location>
        <begin position="172"/>
        <end position="197"/>
    </location>
</feature>
<dbReference type="PROSITE" id="PS50234">
    <property type="entry name" value="VWFA"/>
    <property type="match status" value="1"/>
</dbReference>
<keyword evidence="4" id="KW-1185">Reference proteome</keyword>
<dbReference type="SUPFAM" id="SSF53300">
    <property type="entry name" value="vWA-like"/>
    <property type="match status" value="1"/>
</dbReference>
<evidence type="ECO:0000313" key="3">
    <source>
        <dbReference type="EMBL" id="SEP07152.1"/>
    </source>
</evidence>
<dbReference type="EMBL" id="FOCX01000031">
    <property type="protein sequence ID" value="SEP07152.1"/>
    <property type="molecule type" value="Genomic_DNA"/>
</dbReference>
<proteinExistence type="predicted"/>
<dbReference type="Proteomes" id="UP000198775">
    <property type="component" value="Unassembled WGS sequence"/>
</dbReference>
<dbReference type="InterPro" id="IPR051266">
    <property type="entry name" value="CLCR"/>
</dbReference>
<dbReference type="InterPro" id="IPR036465">
    <property type="entry name" value="vWFA_dom_sf"/>
</dbReference>
<dbReference type="Gene3D" id="3.40.50.410">
    <property type="entry name" value="von Willebrand factor, type A domain"/>
    <property type="match status" value="1"/>
</dbReference>
<feature type="domain" description="VWFA" evidence="2">
    <location>
        <begin position="295"/>
        <end position="498"/>
    </location>
</feature>
<evidence type="ECO:0000256" key="1">
    <source>
        <dbReference type="SAM" id="MobiDB-lite"/>
    </source>
</evidence>